<dbReference type="PANTHER" id="PTHR11203">
    <property type="entry name" value="CLEAVAGE AND POLYADENYLATION SPECIFICITY FACTOR FAMILY MEMBER"/>
    <property type="match status" value="1"/>
</dbReference>
<evidence type="ECO:0000259" key="3">
    <source>
        <dbReference type="SMART" id="SM01027"/>
    </source>
</evidence>
<dbReference type="InterPro" id="IPR022712">
    <property type="entry name" value="Beta_Casp"/>
</dbReference>
<reference evidence="5" key="1">
    <citation type="journal article" date="2008" name="J. Bacteriol.">
        <title>Genome sequence of Thermofilum pendens reveals an exceptional loss of biosynthetic pathways without genome reduction.</title>
        <authorList>
            <person name="Anderson I."/>
            <person name="Rodriguez J."/>
            <person name="Susanti D."/>
            <person name="Porat I."/>
            <person name="Reich C."/>
            <person name="Ulrich L.E."/>
            <person name="Elkins J.G."/>
            <person name="Mavromatis K."/>
            <person name="Lykidis A."/>
            <person name="Kim E."/>
            <person name="Thompson L.S."/>
            <person name="Nolan M."/>
            <person name="Land M."/>
            <person name="Copeland A."/>
            <person name="Lapidus A."/>
            <person name="Lucas S."/>
            <person name="Detter C."/>
            <person name="Zhulin I.B."/>
            <person name="Olsen G.J."/>
            <person name="Whitman W."/>
            <person name="Mukhopadhyay B."/>
            <person name="Bristow J."/>
            <person name="Kyrpides N."/>
        </authorList>
    </citation>
    <scope>NUCLEOTIDE SEQUENCE [LARGE SCALE GENOMIC DNA]</scope>
    <source>
        <strain evidence="5">DSM 2475 / Hrk 5</strain>
    </source>
</reference>
<evidence type="ECO:0000256" key="1">
    <source>
        <dbReference type="ARBA" id="ARBA00022801"/>
    </source>
</evidence>
<protein>
    <submittedName>
        <fullName evidence="4">Beta-lactamase domain protein</fullName>
    </submittedName>
</protein>
<dbReference type="Proteomes" id="UP000000641">
    <property type="component" value="Chromosome"/>
</dbReference>
<dbReference type="SUPFAM" id="SSF56281">
    <property type="entry name" value="Metallo-hydrolase/oxidoreductase"/>
    <property type="match status" value="1"/>
</dbReference>
<dbReference type="InterPro" id="IPR001279">
    <property type="entry name" value="Metallo-B-lactamas"/>
</dbReference>
<dbReference type="CDD" id="cd16295">
    <property type="entry name" value="TTHA0252-CPSF-like_MBL-fold"/>
    <property type="match status" value="1"/>
</dbReference>
<dbReference type="InterPro" id="IPR011108">
    <property type="entry name" value="RMMBL"/>
</dbReference>
<dbReference type="HOGENOM" id="CLU_009673_5_1_2"/>
<dbReference type="Gene3D" id="3.40.50.10890">
    <property type="match status" value="1"/>
</dbReference>
<dbReference type="InterPro" id="IPR050698">
    <property type="entry name" value="MBL"/>
</dbReference>
<sequence length="428" mass="46860">MSYIMADVYLKALGAAREVGRSAILLGVEGKLILLDYGVSIEGEEPQFPLPVPPKGIHAVAISHAHLDHSGAAPLLYVSGQPPLISTPLTATLSDLLIKDFMKLSKYYIPYEAPEVEKMLESLVPLGYGESYDIGSVTIRVLDAGHIPGSAMIQIETPSLNVLYTGDYSLHDTCLLRGAGISEFSKADVVIMESTYAEYDHPPREEVEREFVKTVLEVVEDGGIAFIPAFAVGRAQEILCVLAKYDLQVPIYVDGMARTANDLIAEDSHLLREPSLFKKAVEMSTKVKDWDHRKKILSKPGVIISPAGMLQGGPSEYYMEKIMENEKNAVIFVSYVIPETPARQVIETGIYASPTKRGPVKARIEWFDFSAHCGHSELVKTLDSAKKGSKVVLVHGEEEAAVKLAELSVKAGHETFVPRLGEELNLKV</sequence>
<dbReference type="EnsemblBacteria" id="ABL77855">
    <property type="protein sequence ID" value="ABL77855"/>
    <property type="gene ID" value="Tpen_0446"/>
</dbReference>
<dbReference type="KEGG" id="tpe:Tpen_0446"/>
<accession>A1RXC5</accession>
<dbReference type="GO" id="GO:0016787">
    <property type="term" value="F:hydrolase activity"/>
    <property type="evidence" value="ECO:0007669"/>
    <property type="project" value="UniProtKB-KW"/>
</dbReference>
<dbReference type="STRING" id="368408.Tpen_0446"/>
<organism evidence="4 5">
    <name type="scientific">Thermofilum pendens (strain DSM 2475 / Hrk 5)</name>
    <dbReference type="NCBI Taxonomy" id="368408"/>
    <lineage>
        <taxon>Archaea</taxon>
        <taxon>Thermoproteota</taxon>
        <taxon>Thermoprotei</taxon>
        <taxon>Thermofilales</taxon>
        <taxon>Thermofilaceae</taxon>
        <taxon>Thermofilum</taxon>
    </lineage>
</organism>
<dbReference type="Pfam" id="PF07521">
    <property type="entry name" value="RMMBL"/>
    <property type="match status" value="1"/>
</dbReference>
<proteinExistence type="predicted"/>
<evidence type="ECO:0000313" key="4">
    <source>
        <dbReference type="EMBL" id="ABL77855.1"/>
    </source>
</evidence>
<dbReference type="InterPro" id="IPR036866">
    <property type="entry name" value="RibonucZ/Hydroxyglut_hydro"/>
</dbReference>
<dbReference type="GO" id="GO:0004521">
    <property type="term" value="F:RNA endonuclease activity"/>
    <property type="evidence" value="ECO:0007669"/>
    <property type="project" value="TreeGrafter"/>
</dbReference>
<dbReference type="EMBL" id="CP000505">
    <property type="protein sequence ID" value="ABL77855.1"/>
    <property type="molecule type" value="Genomic_DNA"/>
</dbReference>
<dbReference type="Pfam" id="PF00753">
    <property type="entry name" value="Lactamase_B"/>
    <property type="match status" value="1"/>
</dbReference>
<dbReference type="SMART" id="SM01027">
    <property type="entry name" value="Beta-Casp"/>
    <property type="match status" value="1"/>
</dbReference>
<evidence type="ECO:0000259" key="2">
    <source>
        <dbReference type="SMART" id="SM00849"/>
    </source>
</evidence>
<evidence type="ECO:0000313" key="5">
    <source>
        <dbReference type="Proteomes" id="UP000000641"/>
    </source>
</evidence>
<dbReference type="Gene3D" id="3.60.15.10">
    <property type="entry name" value="Ribonuclease Z/Hydroxyacylglutathione hydrolase-like"/>
    <property type="match status" value="1"/>
</dbReference>
<dbReference type="AlphaFoldDB" id="A1RXC5"/>
<keyword evidence="1" id="KW-0378">Hydrolase</keyword>
<feature type="domain" description="Beta-Casp" evidence="3">
    <location>
        <begin position="235"/>
        <end position="345"/>
    </location>
</feature>
<keyword evidence="5" id="KW-1185">Reference proteome</keyword>
<gene>
    <name evidence="4" type="ordered locus">Tpen_0446</name>
</gene>
<dbReference type="Pfam" id="PF10996">
    <property type="entry name" value="Beta-Casp"/>
    <property type="match status" value="1"/>
</dbReference>
<dbReference type="SMART" id="SM00849">
    <property type="entry name" value="Lactamase_B"/>
    <property type="match status" value="1"/>
</dbReference>
<dbReference type="PANTHER" id="PTHR11203:SF52">
    <property type="entry name" value="MRNA 3-END PROCESSING FACTOR"/>
    <property type="match status" value="1"/>
</dbReference>
<feature type="domain" description="Metallo-beta-lactamase" evidence="2">
    <location>
        <begin position="20"/>
        <end position="230"/>
    </location>
</feature>
<dbReference type="eggNOG" id="arCOG00541">
    <property type="taxonomic scope" value="Archaea"/>
</dbReference>
<name>A1RXC5_THEPD</name>